<protein>
    <submittedName>
        <fullName evidence="2">Uncharacterized protein</fullName>
    </submittedName>
</protein>
<feature type="compositionally biased region" description="Polar residues" evidence="1">
    <location>
        <begin position="161"/>
        <end position="171"/>
    </location>
</feature>
<evidence type="ECO:0000313" key="3">
    <source>
        <dbReference type="Proteomes" id="UP001430377"/>
    </source>
</evidence>
<comment type="caution">
    <text evidence="2">The sequence shown here is derived from an EMBL/GenBank/DDBJ whole genome shotgun (WGS) entry which is preliminary data.</text>
</comment>
<dbReference type="RefSeq" id="WP_220620397.1">
    <property type="nucleotide sequence ID" value="NZ_RKLR01000015.1"/>
</dbReference>
<dbReference type="EMBL" id="RKLR01000015">
    <property type="protein sequence ID" value="MBX0325536.1"/>
    <property type="molecule type" value="Genomic_DNA"/>
</dbReference>
<feature type="region of interest" description="Disordered" evidence="1">
    <location>
        <begin position="66"/>
        <end position="116"/>
    </location>
</feature>
<evidence type="ECO:0000313" key="2">
    <source>
        <dbReference type="EMBL" id="MBX0325536.1"/>
    </source>
</evidence>
<dbReference type="AlphaFoldDB" id="A0AAW4PWI1"/>
<feature type="region of interest" description="Disordered" evidence="1">
    <location>
        <begin position="159"/>
        <end position="219"/>
    </location>
</feature>
<feature type="compositionally biased region" description="Low complexity" evidence="1">
    <location>
        <begin position="177"/>
        <end position="192"/>
    </location>
</feature>
<reference evidence="2 3" key="1">
    <citation type="submission" date="2021-06" db="EMBL/GenBank/DDBJ databases">
        <title>Halomicroarcula sp. a new haloarchaeum isolated from saline soil.</title>
        <authorList>
            <person name="Duran-Viseras A."/>
            <person name="Sanchez-Porro C."/>
            <person name="Ventosa A."/>
        </authorList>
    </citation>
    <scope>NUCLEOTIDE SEQUENCE [LARGE SCALE GENOMIC DNA]</scope>
    <source>
        <strain evidence="2 3">F13</strain>
    </source>
</reference>
<evidence type="ECO:0000256" key="1">
    <source>
        <dbReference type="SAM" id="MobiDB-lite"/>
    </source>
</evidence>
<feature type="compositionally biased region" description="Acidic residues" evidence="1">
    <location>
        <begin position="104"/>
        <end position="116"/>
    </location>
</feature>
<organism evidence="2 3">
    <name type="scientific">Haloarcula rubra</name>
    <dbReference type="NCBI Taxonomy" id="2487747"/>
    <lineage>
        <taxon>Archaea</taxon>
        <taxon>Methanobacteriati</taxon>
        <taxon>Methanobacteriota</taxon>
        <taxon>Stenosarchaea group</taxon>
        <taxon>Halobacteria</taxon>
        <taxon>Halobacteriales</taxon>
        <taxon>Haloarculaceae</taxon>
        <taxon>Haloarcula</taxon>
    </lineage>
</organism>
<sequence length="320" mass="33959">MRKISRRTVIGRFGAAIVGIASVGTGAGRSTDDVHDALEELYESFVDLEAEVESTVNVLDEMDVDRDFNPTELPDFDDELGSPGFDGFSEDPDFDGEGPSPDFDGGDDTPGLDDVDDDLVINGVPVGQMESLDQVNESVLSQFDGRVIVNGVPLGRASEAHTGTANDSATTAGADVSGGTTNSTANGASNSSEQVVADGVGGDISGNPTGSRQSDSDEQTVAIERIRARTALADVREEVAEVATVLDEIRTSQYTIVRQESQRAHALLDDVQKAVDTTERRLGANRSGLVEPMKRVANQLNERIDHLEELLGDFDDGFGP</sequence>
<keyword evidence="3" id="KW-1185">Reference proteome</keyword>
<proteinExistence type="predicted"/>
<name>A0AAW4PWI1_9EURY</name>
<dbReference type="Proteomes" id="UP001430377">
    <property type="component" value="Unassembled WGS sequence"/>
</dbReference>
<gene>
    <name evidence="2" type="ORF">EGH21_21150</name>
</gene>
<accession>A0AAW4PWI1</accession>